<feature type="compositionally biased region" description="Polar residues" evidence="4">
    <location>
        <begin position="242"/>
        <end position="251"/>
    </location>
</feature>
<comment type="similarity">
    <text evidence="1">Belongs to the peptidase C48 family.</text>
</comment>
<feature type="domain" description="Ubiquitin-like protease family profile" evidence="5">
    <location>
        <begin position="496"/>
        <end position="692"/>
    </location>
</feature>
<evidence type="ECO:0000256" key="4">
    <source>
        <dbReference type="SAM" id="MobiDB-lite"/>
    </source>
</evidence>
<evidence type="ECO:0000256" key="1">
    <source>
        <dbReference type="ARBA" id="ARBA00005234"/>
    </source>
</evidence>
<feature type="compositionally biased region" description="Low complexity" evidence="4">
    <location>
        <begin position="255"/>
        <end position="273"/>
    </location>
</feature>
<keyword evidence="2" id="KW-0645">Protease</keyword>
<feature type="compositionally biased region" description="Polar residues" evidence="4">
    <location>
        <begin position="184"/>
        <end position="195"/>
    </location>
</feature>
<protein>
    <submittedName>
        <fullName evidence="6">Predicted protein</fullName>
    </submittedName>
</protein>
<keyword evidence="7" id="KW-1185">Reference proteome</keyword>
<proteinExistence type="inferred from homology"/>
<dbReference type="InterPro" id="IPR038765">
    <property type="entry name" value="Papain-like_cys_pep_sf"/>
</dbReference>
<dbReference type="Pfam" id="PF02902">
    <property type="entry name" value="Peptidase_C48"/>
    <property type="match status" value="1"/>
</dbReference>
<dbReference type="PROSITE" id="PS50600">
    <property type="entry name" value="ULP_PROTEASE"/>
    <property type="match status" value="1"/>
</dbReference>
<dbReference type="AlphaFoldDB" id="D7KQY4"/>
<name>D7KQY4_ARALL</name>
<evidence type="ECO:0000313" key="7">
    <source>
        <dbReference type="Proteomes" id="UP000008694"/>
    </source>
</evidence>
<accession>D7KQY4</accession>
<dbReference type="HOGENOM" id="CLU_447164_0_0_1"/>
<reference evidence="7" key="1">
    <citation type="journal article" date="2011" name="Nat. Genet.">
        <title>The Arabidopsis lyrata genome sequence and the basis of rapid genome size change.</title>
        <authorList>
            <person name="Hu T.T."/>
            <person name="Pattyn P."/>
            <person name="Bakker E.G."/>
            <person name="Cao J."/>
            <person name="Cheng J.-F."/>
            <person name="Clark R.M."/>
            <person name="Fahlgren N."/>
            <person name="Fawcett J.A."/>
            <person name="Grimwood J."/>
            <person name="Gundlach H."/>
            <person name="Haberer G."/>
            <person name="Hollister J.D."/>
            <person name="Ossowski S."/>
            <person name="Ottilar R.P."/>
            <person name="Salamov A.A."/>
            <person name="Schneeberger K."/>
            <person name="Spannagl M."/>
            <person name="Wang X."/>
            <person name="Yang L."/>
            <person name="Nasrallah M.E."/>
            <person name="Bergelson J."/>
            <person name="Carrington J.C."/>
            <person name="Gaut B.S."/>
            <person name="Schmutz J."/>
            <person name="Mayer K.F.X."/>
            <person name="Van de Peer Y."/>
            <person name="Grigoriev I.V."/>
            <person name="Nordborg M."/>
            <person name="Weigel D."/>
            <person name="Guo Y.-L."/>
        </authorList>
    </citation>
    <scope>NUCLEOTIDE SEQUENCE [LARGE SCALE GENOMIC DNA]</scope>
    <source>
        <strain evidence="7">cv. MN47</strain>
    </source>
</reference>
<dbReference type="EMBL" id="GL348714">
    <property type="protein sequence ID" value="EFH63092.1"/>
    <property type="molecule type" value="Genomic_DNA"/>
</dbReference>
<keyword evidence="3" id="KW-0378">Hydrolase</keyword>
<evidence type="ECO:0000256" key="3">
    <source>
        <dbReference type="ARBA" id="ARBA00022801"/>
    </source>
</evidence>
<gene>
    <name evidence="6" type="ORF">ARALYDRAFT_675770</name>
</gene>
<dbReference type="GO" id="GO:0008234">
    <property type="term" value="F:cysteine-type peptidase activity"/>
    <property type="evidence" value="ECO:0007669"/>
    <property type="project" value="InterPro"/>
</dbReference>
<organism evidence="7">
    <name type="scientific">Arabidopsis lyrata subsp. lyrata</name>
    <name type="common">Lyre-leaved rock-cress</name>
    <dbReference type="NCBI Taxonomy" id="81972"/>
    <lineage>
        <taxon>Eukaryota</taxon>
        <taxon>Viridiplantae</taxon>
        <taxon>Streptophyta</taxon>
        <taxon>Embryophyta</taxon>
        <taxon>Tracheophyta</taxon>
        <taxon>Spermatophyta</taxon>
        <taxon>Magnoliopsida</taxon>
        <taxon>eudicotyledons</taxon>
        <taxon>Gunneridae</taxon>
        <taxon>Pentapetalae</taxon>
        <taxon>rosids</taxon>
        <taxon>malvids</taxon>
        <taxon>Brassicales</taxon>
        <taxon>Brassicaceae</taxon>
        <taxon>Camelineae</taxon>
        <taxon>Arabidopsis</taxon>
    </lineage>
</organism>
<dbReference type="Gene3D" id="3.40.395.10">
    <property type="entry name" value="Adenoviral Proteinase, Chain A"/>
    <property type="match status" value="1"/>
</dbReference>
<sequence>MAVHGFPLAIQLFTFRSIPLLLQYLPHSEDDSTFLHKTLTRLPKCKSFHTSNILAVENDPSMVVLYPHPDGPPFGSSESEDDKVGNLERLIFAGFPFTKAFWCSGDGSLPSLYTSRRRKEITATSTTSDSDSSEMQRQRKSSKPKFINTAEDVTTLLDKKLKGFKASLLADLRGMMRANESPPAVQSPTGKSPSHVSEARSSEPSRVTRSGRVGQYVRVPTAPGHSLSQRDGTRSDTIEPEGSTSATCNAKKNSHPPSSRPTSPTAVPQFSSQPPSPSSTAREQPLEPPAVSTVKQQFRFAQKRTPAKAFSLLAEATHSSADRHCSMVVNELPPSVPPVSDHLKKLSSPSVSLTTAGDSPVEVPPVAAVDITQFVLVDPPDEPLDVFPPMDVNAEVMPTRSLPHGIPVLPSPSILPSQRPKTRCSKRLRSSAAPEVNPPAPAPKLRLRHTSGDVKLEAACSKLLNTLHKPSPTKVSTLMSQLRRSTKSDYSICGTVFPATLFFDLLKPQQWVSSMQHMDLLISFVWDTYNPFFITRRITILDSMFTSIISNKYMSFKQHNNNKAFVWHPLLISYVKGQVSRRRPELQWMRDVDTVYLPMNWGTRHWVGLAIDLKKGHIDILDPFEDLTSARKVVSFMSPFAQMLPELILSVCGSIPALWPDTAFTFTRVPGLAQNKRGGDCGPLSVKFMEFTMLGLQSSLLNITPTQIDNARLRYALDIYETYVNKL</sequence>
<evidence type="ECO:0000256" key="2">
    <source>
        <dbReference type="ARBA" id="ARBA00022670"/>
    </source>
</evidence>
<evidence type="ECO:0000313" key="6">
    <source>
        <dbReference type="EMBL" id="EFH63092.1"/>
    </source>
</evidence>
<feature type="region of interest" description="Disordered" evidence="4">
    <location>
        <begin position="120"/>
        <end position="146"/>
    </location>
</feature>
<evidence type="ECO:0000259" key="5">
    <source>
        <dbReference type="PROSITE" id="PS50600"/>
    </source>
</evidence>
<feature type="region of interest" description="Disordered" evidence="4">
    <location>
        <begin position="179"/>
        <end position="294"/>
    </location>
</feature>
<dbReference type="Gramene" id="Al_scaffold_0002_920">
    <property type="protein sequence ID" value="Al_scaffold_0002_920"/>
    <property type="gene ID" value="Al_scaffold_0002_920"/>
</dbReference>
<dbReference type="Proteomes" id="UP000008694">
    <property type="component" value="Unassembled WGS sequence"/>
</dbReference>
<dbReference type="SUPFAM" id="SSF54001">
    <property type="entry name" value="Cysteine proteinases"/>
    <property type="match status" value="1"/>
</dbReference>
<dbReference type="InterPro" id="IPR003653">
    <property type="entry name" value="Peptidase_C48_C"/>
</dbReference>
<dbReference type="GO" id="GO:0006508">
    <property type="term" value="P:proteolysis"/>
    <property type="evidence" value="ECO:0007669"/>
    <property type="project" value="UniProtKB-KW"/>
</dbReference>